<accession>A0ACB5SRE0</accession>
<reference evidence="1" key="1">
    <citation type="submission" date="2023-04" db="EMBL/GenBank/DDBJ databases">
        <title>Ambrosiozyma monospora NBRC 10751.</title>
        <authorList>
            <person name="Ichikawa N."/>
            <person name="Sato H."/>
            <person name="Tonouchi N."/>
        </authorList>
    </citation>
    <scope>NUCLEOTIDE SEQUENCE</scope>
    <source>
        <strain evidence="1">NBRC 10751</strain>
    </source>
</reference>
<dbReference type="Proteomes" id="UP001165064">
    <property type="component" value="Unassembled WGS sequence"/>
</dbReference>
<proteinExistence type="predicted"/>
<sequence>MNAEQISCSYQPPAINIVCQYKLVQFLKEVPILEHISEFRIYWRIICENLQQHNFPDPVVMLERHDPKEIANCYLTYEKTMANLVYQTTLPKYHYLFNKYAEFSSPTMCMLLELKVMYGDWKKLQFESQMIKLSYKQSRQQGEVSKTHRESMNIHHYKVVPVGYTRLHKYMD</sequence>
<comment type="caution">
    <text evidence="1">The sequence shown here is derived from an EMBL/GenBank/DDBJ whole genome shotgun (WGS) entry which is preliminary data.</text>
</comment>
<dbReference type="EMBL" id="BSXS01000002">
    <property type="protein sequence ID" value="GME70142.1"/>
    <property type="molecule type" value="Genomic_DNA"/>
</dbReference>
<name>A0ACB5SRE0_AMBMO</name>
<evidence type="ECO:0000313" key="1">
    <source>
        <dbReference type="EMBL" id="GME70142.1"/>
    </source>
</evidence>
<gene>
    <name evidence="1" type="ORF">Amon02_000005200</name>
</gene>
<keyword evidence="2" id="KW-1185">Reference proteome</keyword>
<organism evidence="1 2">
    <name type="scientific">Ambrosiozyma monospora</name>
    <name type="common">Yeast</name>
    <name type="synonym">Endomycopsis monosporus</name>
    <dbReference type="NCBI Taxonomy" id="43982"/>
    <lineage>
        <taxon>Eukaryota</taxon>
        <taxon>Fungi</taxon>
        <taxon>Dikarya</taxon>
        <taxon>Ascomycota</taxon>
        <taxon>Saccharomycotina</taxon>
        <taxon>Pichiomycetes</taxon>
        <taxon>Pichiales</taxon>
        <taxon>Pichiaceae</taxon>
        <taxon>Ambrosiozyma</taxon>
    </lineage>
</organism>
<protein>
    <submittedName>
        <fullName evidence="1">Unnamed protein product</fullName>
    </submittedName>
</protein>
<evidence type="ECO:0000313" key="2">
    <source>
        <dbReference type="Proteomes" id="UP001165064"/>
    </source>
</evidence>